<name>A0A7S1FQ96_9STRA</name>
<protein>
    <submittedName>
        <fullName evidence="2">Uncharacterized protein</fullName>
    </submittedName>
</protein>
<gene>
    <name evidence="2" type="ORF">CHYS00102_LOCUS7301</name>
</gene>
<reference evidence="2" key="1">
    <citation type="submission" date="2021-01" db="EMBL/GenBank/DDBJ databases">
        <authorList>
            <person name="Corre E."/>
            <person name="Pelletier E."/>
            <person name="Niang G."/>
            <person name="Scheremetjew M."/>
            <person name="Finn R."/>
            <person name="Kale V."/>
            <person name="Holt S."/>
            <person name="Cochrane G."/>
            <person name="Meng A."/>
            <person name="Brown T."/>
            <person name="Cohen L."/>
        </authorList>
    </citation>
    <scope>NUCLEOTIDE SEQUENCE</scope>
    <source>
        <strain evidence="2">308</strain>
    </source>
</reference>
<dbReference type="AlphaFoldDB" id="A0A7S1FQ96"/>
<organism evidence="2">
    <name type="scientific">Corethron hystrix</name>
    <dbReference type="NCBI Taxonomy" id="216773"/>
    <lineage>
        <taxon>Eukaryota</taxon>
        <taxon>Sar</taxon>
        <taxon>Stramenopiles</taxon>
        <taxon>Ochrophyta</taxon>
        <taxon>Bacillariophyta</taxon>
        <taxon>Coscinodiscophyceae</taxon>
        <taxon>Corethrophycidae</taxon>
        <taxon>Corethrales</taxon>
        <taxon>Corethraceae</taxon>
        <taxon>Corethron</taxon>
    </lineage>
</organism>
<sequence length="685" mass="76246">MTSFTQETGVKAECIGRRVIFSCIQDDLSAISSSYEVVEDGTYSPSGVADIFLPEKSPMAQYMKSVVAMDTLGFDYNSSAQSRALNKNSASDYKAPLKSILRRSLNSSEGLSNTVQSNIESPPINFSSMANYTDINPCPGNASTSCSSSTSEYCSTDTLSTCNECESPSSSMPIQENGSTYVSESNGCTDSSLPPNPMSPDSDKPLITSTSPPFLATSLCRDHLSYYLGTPILPVVGGLNSKKSDRRTLFNFKATGFPVISDREYVGKELQVSTEKDCFFPIFKRLKSRVSSCPEYLCDVQARHNHFTESRSEIQCNPNLRRHHSYKGDWERRGRVVSFDSRVSVIEFERSAMEWYDDALDSVDTDEKIVGCLWKNFFPSLSQSSSNLFLHEHEMQSDKERNINGTLKWISSILASFKGLHGLRGSRQDPHKVLPKVEKVITANQCDKKVANDKTNSGHFSTEVALGPQRNLCLGLPYKRTDLFNEVQSILVVDCHDIFLNLFSKGLKNMMPHVQITTAKSVEEALLLIEKARSSQFLEQSCAIHGFDVIILEENLDARKSRNLATSYCSDSLPGVPNITNIARDSSRTKYVSNLVKGSDIIKELVHQEKIIRRNLKRSCPIMPSTLLIGVSISLQTDETTIRTSGADMIWEKPPPPMNSTQTGRILDCLLKKRSSLKRIRQRGN</sequence>
<feature type="compositionally biased region" description="Polar residues" evidence="1">
    <location>
        <begin position="165"/>
        <end position="193"/>
    </location>
</feature>
<feature type="region of interest" description="Disordered" evidence="1">
    <location>
        <begin position="165"/>
        <end position="200"/>
    </location>
</feature>
<dbReference type="EMBL" id="HBFR01010097">
    <property type="protein sequence ID" value="CAD8880116.1"/>
    <property type="molecule type" value="Transcribed_RNA"/>
</dbReference>
<accession>A0A7S1FQ96</accession>
<evidence type="ECO:0000313" key="2">
    <source>
        <dbReference type="EMBL" id="CAD8880116.1"/>
    </source>
</evidence>
<evidence type="ECO:0000256" key="1">
    <source>
        <dbReference type="SAM" id="MobiDB-lite"/>
    </source>
</evidence>
<proteinExistence type="predicted"/>